<evidence type="ECO:0000256" key="5">
    <source>
        <dbReference type="SAM" id="MobiDB-lite"/>
    </source>
</evidence>
<dbReference type="AlphaFoldDB" id="A0A6F9D7A1"/>
<reference evidence="6" key="1">
    <citation type="submission" date="2020-04" db="EMBL/GenBank/DDBJ databases">
        <authorList>
            <person name="Neveu A P."/>
        </authorList>
    </citation>
    <scope>NUCLEOTIDE SEQUENCE</scope>
    <source>
        <tissue evidence="6">Whole embryo</tissue>
    </source>
</reference>
<dbReference type="Pfam" id="PF22611">
    <property type="entry name" value="CFAP126"/>
    <property type="match status" value="1"/>
</dbReference>
<dbReference type="PANTHER" id="PTHR34639">
    <property type="entry name" value="PROTEIN FLATTOP"/>
    <property type="match status" value="1"/>
</dbReference>
<dbReference type="EMBL" id="LR783472">
    <property type="protein sequence ID" value="CAB3226645.1"/>
    <property type="molecule type" value="mRNA"/>
</dbReference>
<comment type="function">
    <text evidence="4">Microtubule inner protein (MIP) part of the dynein-decorated doublet microtubules (DMTs) in cilia axoneme. Acts as a regulator of cilium basal body docking and positioning in mono- and multiciliated cells. Regulates basal body docking and cilia formation in multiciliated lung cells. Regulates kinocilium positioning and stereocilia bundle morphogenesis in the inner ear.</text>
</comment>
<feature type="region of interest" description="Disordered" evidence="5">
    <location>
        <begin position="106"/>
        <end position="207"/>
    </location>
</feature>
<comment type="similarity">
    <text evidence="1">Belongs to the Flattop family.</text>
</comment>
<dbReference type="GO" id="GO:0036064">
    <property type="term" value="C:ciliary basal body"/>
    <property type="evidence" value="ECO:0007669"/>
    <property type="project" value="TreeGrafter"/>
</dbReference>
<dbReference type="PANTHER" id="PTHR34639:SF1">
    <property type="entry name" value="PROTEIN FLATTOP"/>
    <property type="match status" value="1"/>
</dbReference>
<feature type="compositionally biased region" description="Polar residues" evidence="5">
    <location>
        <begin position="181"/>
        <end position="199"/>
    </location>
</feature>
<organism evidence="6">
    <name type="scientific">Phallusia mammillata</name>
    <dbReference type="NCBI Taxonomy" id="59560"/>
    <lineage>
        <taxon>Eukaryota</taxon>
        <taxon>Metazoa</taxon>
        <taxon>Chordata</taxon>
        <taxon>Tunicata</taxon>
        <taxon>Ascidiacea</taxon>
        <taxon>Phlebobranchia</taxon>
        <taxon>Ascidiidae</taxon>
        <taxon>Phallusia</taxon>
    </lineage>
</organism>
<evidence type="ECO:0000256" key="2">
    <source>
        <dbReference type="ARBA" id="ARBA00019181"/>
    </source>
</evidence>
<evidence type="ECO:0000313" key="6">
    <source>
        <dbReference type="EMBL" id="CAB3226645.1"/>
    </source>
</evidence>
<name>A0A6F9D7A1_9ASCI</name>
<sequence length="207" mass="22901">MSSHFSANQYEDAFNPKKLKNWTVPRKHKERPSTLDGFTQIIATDRGHLKSAIPRSTESPWGTFMGTWDMPRNIPPARPSYTARSARAANNLLNFKETSPLNNAVNGYKEFSPGKPKRVITPRKSPIEKAPQPSGAVTKSPKMKESCHSPASRKSASPRIPTPDMLDERLSPESIKAASPELQNLSPPLSERSASNKSQMEYVADAC</sequence>
<dbReference type="CDD" id="cd23705">
    <property type="entry name" value="Flattop"/>
    <property type="match status" value="1"/>
</dbReference>
<proteinExistence type="evidence at transcript level"/>
<accession>A0A6F9D7A1</accession>
<gene>
    <name evidence="6" type="primary">C1orf192</name>
</gene>
<dbReference type="GO" id="GO:0044782">
    <property type="term" value="P:cilium organization"/>
    <property type="evidence" value="ECO:0007669"/>
    <property type="project" value="TreeGrafter"/>
</dbReference>
<evidence type="ECO:0000256" key="4">
    <source>
        <dbReference type="ARBA" id="ARBA00045261"/>
    </source>
</evidence>
<evidence type="ECO:0000256" key="3">
    <source>
        <dbReference type="ARBA" id="ARBA00033306"/>
    </source>
</evidence>
<dbReference type="InterPro" id="IPR038797">
    <property type="entry name" value="Fltp"/>
</dbReference>
<protein>
    <recommendedName>
        <fullName evidence="2">Protein Flattop</fullName>
    </recommendedName>
    <alternativeName>
        <fullName evidence="3">Cilia- and flagella-associated protein 126</fullName>
    </alternativeName>
</protein>
<evidence type="ECO:0000256" key="1">
    <source>
        <dbReference type="ARBA" id="ARBA00009887"/>
    </source>
</evidence>